<dbReference type="AlphaFoldDB" id="A0A6G1GWH6"/>
<evidence type="ECO:0000313" key="3">
    <source>
        <dbReference type="Proteomes" id="UP000800041"/>
    </source>
</evidence>
<evidence type="ECO:0000313" key="2">
    <source>
        <dbReference type="EMBL" id="KAF1985109.1"/>
    </source>
</evidence>
<sequence>MGQNRRRNSTLDRRRIFVPEPKLLPPAPRRASHPPICPLLAIASPVIEEVDEDIDALRPRIKEEEPVVIPVTNPVTKGQWDILQYYIDEARLDRRSEVRFLKSELALLVNKRKAVKDASVDATQGRRNLVPTAKGATEKDTQDLQRWRSFAEVAASPKMDEALDAPKPVSEKVLDEDDWLKVGLKEGDVVVEEKETGSMETLLKKAGTEDVGSSPLEEKSTESGLVAGLQQLKIQPTLCHSGN</sequence>
<keyword evidence="3" id="KW-1185">Reference proteome</keyword>
<feature type="region of interest" description="Disordered" evidence="1">
    <location>
        <begin position="195"/>
        <end position="224"/>
    </location>
</feature>
<feature type="compositionally biased region" description="Basic and acidic residues" evidence="1">
    <location>
        <begin position="195"/>
        <end position="208"/>
    </location>
</feature>
<accession>A0A6G1GWH6</accession>
<proteinExistence type="predicted"/>
<name>A0A6G1GWH6_9PEZI</name>
<evidence type="ECO:0000256" key="1">
    <source>
        <dbReference type="SAM" id="MobiDB-lite"/>
    </source>
</evidence>
<dbReference type="Proteomes" id="UP000800041">
    <property type="component" value="Unassembled WGS sequence"/>
</dbReference>
<dbReference type="EMBL" id="ML977164">
    <property type="protein sequence ID" value="KAF1985109.1"/>
    <property type="molecule type" value="Genomic_DNA"/>
</dbReference>
<organism evidence="2 3">
    <name type="scientific">Aulographum hederae CBS 113979</name>
    <dbReference type="NCBI Taxonomy" id="1176131"/>
    <lineage>
        <taxon>Eukaryota</taxon>
        <taxon>Fungi</taxon>
        <taxon>Dikarya</taxon>
        <taxon>Ascomycota</taxon>
        <taxon>Pezizomycotina</taxon>
        <taxon>Dothideomycetes</taxon>
        <taxon>Pleosporomycetidae</taxon>
        <taxon>Aulographales</taxon>
        <taxon>Aulographaceae</taxon>
    </lineage>
</organism>
<protein>
    <submittedName>
        <fullName evidence="2">Uncharacterized protein</fullName>
    </submittedName>
</protein>
<reference evidence="2" key="1">
    <citation type="journal article" date="2020" name="Stud. Mycol.">
        <title>101 Dothideomycetes genomes: a test case for predicting lifestyles and emergence of pathogens.</title>
        <authorList>
            <person name="Haridas S."/>
            <person name="Albert R."/>
            <person name="Binder M."/>
            <person name="Bloem J."/>
            <person name="Labutti K."/>
            <person name="Salamov A."/>
            <person name="Andreopoulos B."/>
            <person name="Baker S."/>
            <person name="Barry K."/>
            <person name="Bills G."/>
            <person name="Bluhm B."/>
            <person name="Cannon C."/>
            <person name="Castanera R."/>
            <person name="Culley D."/>
            <person name="Daum C."/>
            <person name="Ezra D."/>
            <person name="Gonzalez J."/>
            <person name="Henrissat B."/>
            <person name="Kuo A."/>
            <person name="Liang C."/>
            <person name="Lipzen A."/>
            <person name="Lutzoni F."/>
            <person name="Magnuson J."/>
            <person name="Mondo S."/>
            <person name="Nolan M."/>
            <person name="Ohm R."/>
            <person name="Pangilinan J."/>
            <person name="Park H.-J."/>
            <person name="Ramirez L."/>
            <person name="Alfaro M."/>
            <person name="Sun H."/>
            <person name="Tritt A."/>
            <person name="Yoshinaga Y."/>
            <person name="Zwiers L.-H."/>
            <person name="Turgeon B."/>
            <person name="Goodwin S."/>
            <person name="Spatafora J."/>
            <person name="Crous P."/>
            <person name="Grigoriev I."/>
        </authorList>
    </citation>
    <scope>NUCLEOTIDE SEQUENCE</scope>
    <source>
        <strain evidence="2">CBS 113979</strain>
    </source>
</reference>
<gene>
    <name evidence="2" type="ORF">K402DRAFT_422404</name>
</gene>